<evidence type="ECO:0000256" key="2">
    <source>
        <dbReference type="ARBA" id="ARBA00011245"/>
    </source>
</evidence>
<keyword evidence="3" id="KW-0964">Secreted</keyword>
<dbReference type="GO" id="GO:0003993">
    <property type="term" value="F:acid phosphatase activity"/>
    <property type="evidence" value="ECO:0007669"/>
    <property type="project" value="TreeGrafter"/>
</dbReference>
<feature type="disulfide bond" evidence="17">
    <location>
        <begin position="299"/>
        <end position="313"/>
    </location>
</feature>
<feature type="transmembrane region" description="Helical" evidence="18">
    <location>
        <begin position="52"/>
        <end position="73"/>
    </location>
</feature>
<evidence type="ECO:0000256" key="10">
    <source>
        <dbReference type="ARBA" id="ARBA00043675"/>
    </source>
</evidence>
<dbReference type="InterPro" id="IPR033379">
    <property type="entry name" value="Acid_Pase_AS"/>
</dbReference>
<name>A0A9Q5N358_SANBA</name>
<keyword evidence="6" id="KW-0325">Glycoprotein</keyword>
<evidence type="ECO:0000256" key="4">
    <source>
        <dbReference type="ARBA" id="ARBA00022801"/>
    </source>
</evidence>
<keyword evidence="5 17" id="KW-1015">Disulfide bond</keyword>
<feature type="active site" description="Proton donor" evidence="16">
    <location>
        <position position="393"/>
    </location>
</feature>
<comment type="subunit">
    <text evidence="2">Monomer.</text>
</comment>
<dbReference type="AlphaFoldDB" id="A0A9Q5N358"/>
<accession>A0A9Q5N358</accession>
<keyword evidence="18" id="KW-0472">Membrane</keyword>
<dbReference type="InterPro" id="IPR000560">
    <property type="entry name" value="His_Pase_clade-2"/>
</dbReference>
<evidence type="ECO:0000256" key="6">
    <source>
        <dbReference type="ARBA" id="ARBA00023180"/>
    </source>
</evidence>
<gene>
    <name evidence="19" type="ORF">A7U60_g5695</name>
</gene>
<dbReference type="PANTHER" id="PTHR20963:SF24">
    <property type="entry name" value="3-PHYTASE B"/>
    <property type="match status" value="1"/>
</dbReference>
<evidence type="ECO:0000313" key="20">
    <source>
        <dbReference type="Proteomes" id="UP000757232"/>
    </source>
</evidence>
<feature type="active site" description="Nucleophile" evidence="16">
    <location>
        <position position="129"/>
    </location>
</feature>
<dbReference type="PROSITE" id="PS00778">
    <property type="entry name" value="HIS_ACID_PHOSPHAT_2"/>
    <property type="match status" value="1"/>
</dbReference>
<evidence type="ECO:0000256" key="17">
    <source>
        <dbReference type="PIRSR" id="PIRSR000894-2"/>
    </source>
</evidence>
<evidence type="ECO:0000256" key="1">
    <source>
        <dbReference type="ARBA" id="ARBA00004613"/>
    </source>
</evidence>
<organism evidence="19 20">
    <name type="scientific">Sanghuangporus baumii</name>
    <name type="common">Phellinus baumii</name>
    <dbReference type="NCBI Taxonomy" id="108892"/>
    <lineage>
        <taxon>Eukaryota</taxon>
        <taxon>Fungi</taxon>
        <taxon>Dikarya</taxon>
        <taxon>Basidiomycota</taxon>
        <taxon>Agaricomycotina</taxon>
        <taxon>Agaricomycetes</taxon>
        <taxon>Hymenochaetales</taxon>
        <taxon>Hymenochaetaceae</taxon>
        <taxon>Sanghuangporus</taxon>
    </lineage>
</organism>
<evidence type="ECO:0000256" key="14">
    <source>
        <dbReference type="ARBA" id="ARBA00044106"/>
    </source>
</evidence>
<evidence type="ECO:0000256" key="11">
    <source>
        <dbReference type="ARBA" id="ARBA00043721"/>
    </source>
</evidence>
<evidence type="ECO:0000256" key="3">
    <source>
        <dbReference type="ARBA" id="ARBA00022525"/>
    </source>
</evidence>
<comment type="catalytic activity">
    <reaction evidence="11">
        <text>1D-myo-inositol 1,2,6-trisphosphate + H2O = 1D-myo-inositol 1,2-bisphosphate + phosphate</text>
        <dbReference type="Rhea" id="RHEA:77131"/>
        <dbReference type="ChEBI" id="CHEBI:15377"/>
        <dbReference type="ChEBI" id="CHEBI:43474"/>
        <dbReference type="ChEBI" id="CHEBI:195537"/>
        <dbReference type="ChEBI" id="CHEBI:195539"/>
    </reaction>
    <physiologicalReaction direction="left-to-right" evidence="11">
        <dbReference type="Rhea" id="RHEA:77132"/>
    </physiologicalReaction>
</comment>
<keyword evidence="4" id="KW-0378">Hydrolase</keyword>
<comment type="catalytic activity">
    <reaction evidence="13">
        <text>1D-myo-inositol hexakisphosphate + H2O = 1D-myo-inositol 1,2,4,5,6-pentakisphosphate + phosphate</text>
        <dbReference type="Rhea" id="RHEA:16989"/>
        <dbReference type="ChEBI" id="CHEBI:15377"/>
        <dbReference type="ChEBI" id="CHEBI:43474"/>
        <dbReference type="ChEBI" id="CHEBI:57798"/>
        <dbReference type="ChEBI" id="CHEBI:58130"/>
        <dbReference type="EC" id="3.1.3.8"/>
    </reaction>
    <physiologicalReaction direction="left-to-right" evidence="13">
        <dbReference type="Rhea" id="RHEA:16990"/>
    </physiologicalReaction>
</comment>
<keyword evidence="18" id="KW-1133">Transmembrane helix</keyword>
<evidence type="ECO:0000256" key="15">
    <source>
        <dbReference type="ARBA" id="ARBA00044262"/>
    </source>
</evidence>
<dbReference type="CDD" id="cd07061">
    <property type="entry name" value="HP_HAP_like"/>
    <property type="match status" value="1"/>
</dbReference>
<dbReference type="OrthoDB" id="6509975at2759"/>
<evidence type="ECO:0000256" key="18">
    <source>
        <dbReference type="SAM" id="Phobius"/>
    </source>
</evidence>
<evidence type="ECO:0000256" key="5">
    <source>
        <dbReference type="ARBA" id="ARBA00023157"/>
    </source>
</evidence>
<evidence type="ECO:0000256" key="8">
    <source>
        <dbReference type="ARBA" id="ARBA00042300"/>
    </source>
</evidence>
<keyword evidence="20" id="KW-1185">Reference proteome</keyword>
<dbReference type="PANTHER" id="PTHR20963">
    <property type="entry name" value="MULTIPLE INOSITOL POLYPHOSPHATE PHOSPHATASE-RELATED"/>
    <property type="match status" value="1"/>
</dbReference>
<dbReference type="Pfam" id="PF00328">
    <property type="entry name" value="His_Phos_2"/>
    <property type="match status" value="1"/>
</dbReference>
<evidence type="ECO:0000256" key="7">
    <source>
        <dbReference type="ARBA" id="ARBA00041857"/>
    </source>
</evidence>
<dbReference type="GO" id="GO:0005576">
    <property type="term" value="C:extracellular region"/>
    <property type="evidence" value="ECO:0007669"/>
    <property type="project" value="UniProtKB-SubCell"/>
</dbReference>
<sequence>MVRWKSSFSIQFLFGFPPDVLPGNGYKRLEEEDDDEALLSLLSAHSLRRRRASVWGMIAFSLVLIWCTCAFLGPSGASPSEFFPVTPKIRFPGHAKHTWAMYSPYFPAAEYKNPPSQCKVNQVNIIHRHGARFPTSDAGERISSAVQKLQNATLFRDVRLHFLRHYTYDLGVADLIPFGAAQSYDSGQEAFLRYKDVIGSSTPFVRASSAARVVDTATNWTSGFFHASGGSSAPTLNLILQETLNDTLDDNMCPNAGSGDEQTDIWQAIYAVSAAARLNKAASGANLTVADVTNLISLCAFDTLAKEEASPFCDLFDSSDFNGFDYYGDLNKYYGTGYGENLGPVQGVGYINELIARLTDSPVRDNTQTNRTLDSDPSTFPLGRAMYADFSHDNQMIAIYSAIGLFRQKADLDPMQPDSRLTWVVSRLVPFSGRLVTERLDCNGETFVRMLVDDALQDLNFCGANDDGLCTLDAFVASQWYATNDGAGDFERCFS</sequence>
<comment type="subcellular location">
    <subcellularLocation>
        <location evidence="1">Secreted</location>
    </subcellularLocation>
</comment>
<evidence type="ECO:0000256" key="13">
    <source>
        <dbReference type="ARBA" id="ARBA00043788"/>
    </source>
</evidence>
<dbReference type="EMBL" id="LNZH02000194">
    <property type="protein sequence ID" value="OCB87180.1"/>
    <property type="molecule type" value="Genomic_DNA"/>
</dbReference>
<proteinExistence type="predicted"/>
<dbReference type="InterPro" id="IPR029033">
    <property type="entry name" value="His_PPase_superfam"/>
</dbReference>
<evidence type="ECO:0000256" key="16">
    <source>
        <dbReference type="PIRSR" id="PIRSR000894-1"/>
    </source>
</evidence>
<evidence type="ECO:0000256" key="12">
    <source>
        <dbReference type="ARBA" id="ARBA00043748"/>
    </source>
</evidence>
<comment type="catalytic activity">
    <reaction evidence="10">
        <text>1D-myo-inositol 1,2-bisphosphate + H2O = 1D-myo-inositol 2-phosphate + phosphate</text>
        <dbReference type="Rhea" id="RHEA:77135"/>
        <dbReference type="ChEBI" id="CHEBI:15377"/>
        <dbReference type="ChEBI" id="CHEBI:43474"/>
        <dbReference type="ChEBI" id="CHEBI:84142"/>
        <dbReference type="ChEBI" id="CHEBI:195539"/>
    </reaction>
    <physiologicalReaction direction="left-to-right" evidence="10">
        <dbReference type="Rhea" id="RHEA:77136"/>
    </physiologicalReaction>
</comment>
<comment type="catalytic activity">
    <reaction evidence="9">
        <text>1D-myo-inositol 1,2,5,6-tetrakisphosphate + H2O = 1D-myo-inositol 1,2,6-trisphosphate + phosphate</text>
        <dbReference type="Rhea" id="RHEA:77119"/>
        <dbReference type="ChEBI" id="CHEBI:15377"/>
        <dbReference type="ChEBI" id="CHEBI:43474"/>
        <dbReference type="ChEBI" id="CHEBI:195535"/>
        <dbReference type="ChEBI" id="CHEBI:195537"/>
    </reaction>
    <physiologicalReaction direction="left-to-right" evidence="9">
        <dbReference type="Rhea" id="RHEA:77120"/>
    </physiologicalReaction>
</comment>
<comment type="caution">
    <text evidence="19">The sequence shown here is derived from an EMBL/GenBank/DDBJ whole genome shotgun (WGS) entry which is preliminary data.</text>
</comment>
<dbReference type="Gene3D" id="3.40.50.1240">
    <property type="entry name" value="Phosphoglycerate mutase-like"/>
    <property type="match status" value="1"/>
</dbReference>
<feature type="disulfide bond" evidence="17">
    <location>
        <begin position="118"/>
        <end position="442"/>
    </location>
</feature>
<feature type="disulfide bond" evidence="17">
    <location>
        <begin position="462"/>
        <end position="470"/>
    </location>
</feature>
<dbReference type="PROSITE" id="PS00616">
    <property type="entry name" value="HIS_ACID_PHOSPHAT_1"/>
    <property type="match status" value="1"/>
</dbReference>
<dbReference type="PIRSF" id="PIRSF000894">
    <property type="entry name" value="Acid_phosphatase"/>
    <property type="match status" value="1"/>
</dbReference>
<evidence type="ECO:0000256" key="9">
    <source>
        <dbReference type="ARBA" id="ARBA00043670"/>
    </source>
</evidence>
<dbReference type="GO" id="GO:0016158">
    <property type="term" value="F:inositol hexakisphosphate 3-phosphatase activity"/>
    <property type="evidence" value="ECO:0007669"/>
    <property type="project" value="UniProtKB-EC"/>
</dbReference>
<reference evidence="19" key="1">
    <citation type="submission" date="2016-06" db="EMBL/GenBank/DDBJ databases">
        <title>Draft Genome sequence of the fungus Inonotus baumii.</title>
        <authorList>
            <person name="Zhu H."/>
            <person name="Lin W."/>
        </authorList>
    </citation>
    <scope>NUCLEOTIDE SEQUENCE</scope>
    <source>
        <strain evidence="19">821</strain>
    </source>
</reference>
<keyword evidence="18" id="KW-0812">Transmembrane</keyword>
<evidence type="ECO:0000313" key="19">
    <source>
        <dbReference type="EMBL" id="OCB87180.1"/>
    </source>
</evidence>
<protein>
    <recommendedName>
        <fullName evidence="14">Phytase A</fullName>
    </recommendedName>
    <alternativeName>
        <fullName evidence="15">Histidine acid phosphatase phyA</fullName>
    </alternativeName>
    <alternativeName>
        <fullName evidence="8">Myo-inositol hexakisphosphate phosphohydrolase A</fullName>
    </alternativeName>
    <alternativeName>
        <fullName evidence="7">Myo-inositol-hexaphosphate 3-phosphohydrolase A</fullName>
    </alternativeName>
</protein>
<dbReference type="SUPFAM" id="SSF53254">
    <property type="entry name" value="Phosphoglycerate mutase-like"/>
    <property type="match status" value="1"/>
</dbReference>
<comment type="catalytic activity">
    <reaction evidence="12">
        <text>1D-myo-inositol 1,2,4,5,6-pentakisphosphate + H2O = 1D-myo-inositol 1,2,5,6-tetrakisphosphate + phosphate</text>
        <dbReference type="Rhea" id="RHEA:77115"/>
        <dbReference type="ChEBI" id="CHEBI:15377"/>
        <dbReference type="ChEBI" id="CHEBI:43474"/>
        <dbReference type="ChEBI" id="CHEBI:57798"/>
        <dbReference type="ChEBI" id="CHEBI:195535"/>
    </reaction>
    <physiologicalReaction direction="left-to-right" evidence="12">
        <dbReference type="Rhea" id="RHEA:77116"/>
    </physiologicalReaction>
</comment>
<dbReference type="Proteomes" id="UP000757232">
    <property type="component" value="Unassembled WGS sequence"/>
</dbReference>
<dbReference type="InterPro" id="IPR016274">
    <property type="entry name" value="Histidine_acid_Pase_euk"/>
</dbReference>